<evidence type="ECO:0000259" key="2">
    <source>
        <dbReference type="PROSITE" id="PS50887"/>
    </source>
</evidence>
<dbReference type="GO" id="GO:0043709">
    <property type="term" value="P:cell adhesion involved in single-species biofilm formation"/>
    <property type="evidence" value="ECO:0007669"/>
    <property type="project" value="TreeGrafter"/>
</dbReference>
<dbReference type="GO" id="GO:0005886">
    <property type="term" value="C:plasma membrane"/>
    <property type="evidence" value="ECO:0007669"/>
    <property type="project" value="TreeGrafter"/>
</dbReference>
<dbReference type="CDD" id="cd00130">
    <property type="entry name" value="PAS"/>
    <property type="match status" value="1"/>
</dbReference>
<evidence type="ECO:0000313" key="3">
    <source>
        <dbReference type="EMBL" id="ATW26152.1"/>
    </source>
</evidence>
<evidence type="ECO:0000259" key="1">
    <source>
        <dbReference type="PROSITE" id="PS50112"/>
    </source>
</evidence>
<dbReference type="InterPro" id="IPR013767">
    <property type="entry name" value="PAS_fold"/>
</dbReference>
<dbReference type="GO" id="GO:1902201">
    <property type="term" value="P:negative regulation of bacterial-type flagellum-dependent cell motility"/>
    <property type="evidence" value="ECO:0007669"/>
    <property type="project" value="TreeGrafter"/>
</dbReference>
<feature type="domain" description="PAS" evidence="1">
    <location>
        <begin position="9"/>
        <end position="80"/>
    </location>
</feature>
<dbReference type="InterPro" id="IPR029787">
    <property type="entry name" value="Nucleotide_cyclase"/>
</dbReference>
<dbReference type="OrthoDB" id="9798833at2"/>
<dbReference type="GO" id="GO:0006355">
    <property type="term" value="P:regulation of DNA-templated transcription"/>
    <property type="evidence" value="ECO:0007669"/>
    <property type="project" value="InterPro"/>
</dbReference>
<dbReference type="FunFam" id="3.30.70.270:FF:000001">
    <property type="entry name" value="Diguanylate cyclase domain protein"/>
    <property type="match status" value="1"/>
</dbReference>
<dbReference type="SUPFAM" id="SSF55073">
    <property type="entry name" value="Nucleotide cyclase"/>
    <property type="match status" value="1"/>
</dbReference>
<evidence type="ECO:0008006" key="5">
    <source>
        <dbReference type="Google" id="ProtNLM"/>
    </source>
</evidence>
<dbReference type="GO" id="GO:0052621">
    <property type="term" value="F:diguanylate cyclase activity"/>
    <property type="evidence" value="ECO:0007669"/>
    <property type="project" value="TreeGrafter"/>
</dbReference>
<dbReference type="Pfam" id="PF00989">
    <property type="entry name" value="PAS"/>
    <property type="match status" value="1"/>
</dbReference>
<dbReference type="SUPFAM" id="SSF55785">
    <property type="entry name" value="PYP-like sensor domain (PAS domain)"/>
    <property type="match status" value="1"/>
</dbReference>
<dbReference type="Gene3D" id="3.30.450.20">
    <property type="entry name" value="PAS domain"/>
    <property type="match status" value="1"/>
</dbReference>
<feature type="domain" description="GGDEF" evidence="2">
    <location>
        <begin position="183"/>
        <end position="317"/>
    </location>
</feature>
<dbReference type="Gene3D" id="3.30.70.270">
    <property type="match status" value="1"/>
</dbReference>
<organism evidence="3 4">
    <name type="scientific">Formimonas warabiya</name>
    <dbReference type="NCBI Taxonomy" id="1761012"/>
    <lineage>
        <taxon>Bacteria</taxon>
        <taxon>Bacillati</taxon>
        <taxon>Bacillota</taxon>
        <taxon>Clostridia</taxon>
        <taxon>Eubacteriales</taxon>
        <taxon>Peptococcaceae</taxon>
        <taxon>Candidatus Formimonas</taxon>
    </lineage>
</organism>
<dbReference type="PANTHER" id="PTHR45138:SF9">
    <property type="entry name" value="DIGUANYLATE CYCLASE DGCM-RELATED"/>
    <property type="match status" value="1"/>
</dbReference>
<dbReference type="NCBIfam" id="TIGR00254">
    <property type="entry name" value="GGDEF"/>
    <property type="match status" value="1"/>
</dbReference>
<dbReference type="EMBL" id="CP017634">
    <property type="protein sequence ID" value="ATW26152.1"/>
    <property type="molecule type" value="Genomic_DNA"/>
</dbReference>
<proteinExistence type="predicted"/>
<dbReference type="PROSITE" id="PS50887">
    <property type="entry name" value="GGDEF"/>
    <property type="match status" value="1"/>
</dbReference>
<dbReference type="CDD" id="cd01949">
    <property type="entry name" value="GGDEF"/>
    <property type="match status" value="1"/>
</dbReference>
<dbReference type="InterPro" id="IPR050469">
    <property type="entry name" value="Diguanylate_Cyclase"/>
</dbReference>
<dbReference type="InterPro" id="IPR043128">
    <property type="entry name" value="Rev_trsase/Diguanyl_cyclase"/>
</dbReference>
<dbReference type="Proteomes" id="UP000323521">
    <property type="component" value="Chromosome"/>
</dbReference>
<dbReference type="InterPro" id="IPR000014">
    <property type="entry name" value="PAS"/>
</dbReference>
<dbReference type="SMART" id="SM00091">
    <property type="entry name" value="PAS"/>
    <property type="match status" value="1"/>
</dbReference>
<sequence length="317" mass="35960">MLFDRIMHSAAIYKHVIENMQDGVITVDKNGIITMINPAAERILEKKRADVIEKKYSEVFFCDKENDNFNQTVLDAIYESPQVHRKIVNYYTGKKLITLFLSTSYIKMEIDKECETVGIVAVFSDITELQDLREAGKAFEQIKLLNKKLENLSYLDDLTQIPNRRYFNDTLNREWKRALRKNQFLSLIFIDIDSFKELNDHMGHQAGDKCLSEIASKLTEIVKRPGDMIARFGGDEFVAILPQTNLESARRIAQKMCQAVKNLRIKNPGSPLGIVTISVGVACAKPSLETGYGKLVTLADNALFQAKTQGRNQVCQG</sequence>
<reference evidence="3 4" key="1">
    <citation type="submission" date="2016-10" db="EMBL/GenBank/DDBJ databases">
        <title>Complete Genome Sequence of Peptococcaceae strain DCMF.</title>
        <authorList>
            <person name="Edwards R.J."/>
            <person name="Holland S.I."/>
            <person name="Deshpande N.P."/>
            <person name="Wong Y.K."/>
            <person name="Ertan H."/>
            <person name="Manefield M."/>
            <person name="Russell T.L."/>
            <person name="Lee M.J."/>
        </authorList>
    </citation>
    <scope>NUCLEOTIDE SEQUENCE [LARGE SCALE GENOMIC DNA]</scope>
    <source>
        <strain evidence="3 4">DCMF</strain>
    </source>
</reference>
<dbReference type="InterPro" id="IPR000160">
    <property type="entry name" value="GGDEF_dom"/>
</dbReference>
<evidence type="ECO:0000313" key="4">
    <source>
        <dbReference type="Proteomes" id="UP000323521"/>
    </source>
</evidence>
<keyword evidence="4" id="KW-1185">Reference proteome</keyword>
<dbReference type="AlphaFoldDB" id="A0A3G1KUN3"/>
<dbReference type="PROSITE" id="PS50112">
    <property type="entry name" value="PAS"/>
    <property type="match status" value="1"/>
</dbReference>
<protein>
    <recommendedName>
        <fullName evidence="5">Diguanylate cyclase</fullName>
    </recommendedName>
</protein>
<dbReference type="SMART" id="SM00267">
    <property type="entry name" value="GGDEF"/>
    <property type="match status" value="1"/>
</dbReference>
<dbReference type="InterPro" id="IPR035965">
    <property type="entry name" value="PAS-like_dom_sf"/>
</dbReference>
<gene>
    <name evidence="3" type="ORF">DCMF_16475</name>
</gene>
<accession>A0A3G1KUN3</accession>
<name>A0A3G1KUN3_FORW1</name>
<dbReference type="NCBIfam" id="TIGR00229">
    <property type="entry name" value="sensory_box"/>
    <property type="match status" value="1"/>
</dbReference>
<dbReference type="PANTHER" id="PTHR45138">
    <property type="entry name" value="REGULATORY COMPONENTS OF SENSORY TRANSDUCTION SYSTEM"/>
    <property type="match status" value="1"/>
</dbReference>
<dbReference type="RefSeq" id="WP_148135429.1">
    <property type="nucleotide sequence ID" value="NZ_CP017634.1"/>
</dbReference>
<dbReference type="Pfam" id="PF00990">
    <property type="entry name" value="GGDEF"/>
    <property type="match status" value="1"/>
</dbReference>
<dbReference type="KEGG" id="fwa:DCMF_16475"/>